<accession>A0A918FLV9</accession>
<evidence type="ECO:0000313" key="2">
    <source>
        <dbReference type="Proteomes" id="UP000658320"/>
    </source>
</evidence>
<dbReference type="RefSeq" id="WP_189943155.1">
    <property type="nucleotide sequence ID" value="NZ_BMSX01000028.1"/>
</dbReference>
<dbReference type="Proteomes" id="UP000658320">
    <property type="component" value="Unassembled WGS sequence"/>
</dbReference>
<sequence length="176" mass="19230">MTTQQTTTQNAINWPEKYLPGTGDNFVSNEVIVQGLTAAAVWHYLIDTSEWEGYYDNVADISFPQGGGPELTDDLVFSFGTFGFPPLDAHVLEFQAPSAGVPGRLSWTAKQDGKPEEQLDVLHAWLVEDLPGGRVRILTQETQIGQPAAALAQERPNPMLNGHQAWLDGLVRAASK</sequence>
<dbReference type="EMBL" id="BMSX01000028">
    <property type="protein sequence ID" value="GGR52957.1"/>
    <property type="molecule type" value="Genomic_DNA"/>
</dbReference>
<dbReference type="Gene3D" id="3.30.530.20">
    <property type="match status" value="1"/>
</dbReference>
<comment type="caution">
    <text evidence="1">The sequence shown here is derived from an EMBL/GenBank/DDBJ whole genome shotgun (WGS) entry which is preliminary data.</text>
</comment>
<gene>
    <name evidence="1" type="ORF">GCM10010251_82650</name>
</gene>
<reference evidence="1" key="1">
    <citation type="journal article" date="2014" name="Int. J. Syst. Evol. Microbiol.">
        <title>Complete genome sequence of Corynebacterium casei LMG S-19264T (=DSM 44701T), isolated from a smear-ripened cheese.</title>
        <authorList>
            <consortium name="US DOE Joint Genome Institute (JGI-PGF)"/>
            <person name="Walter F."/>
            <person name="Albersmeier A."/>
            <person name="Kalinowski J."/>
            <person name="Ruckert C."/>
        </authorList>
    </citation>
    <scope>NUCLEOTIDE SEQUENCE</scope>
    <source>
        <strain evidence="1">JCM 4346</strain>
    </source>
</reference>
<name>A0A918FLV9_9ACTN</name>
<dbReference type="InterPro" id="IPR023393">
    <property type="entry name" value="START-like_dom_sf"/>
</dbReference>
<reference evidence="1" key="2">
    <citation type="submission" date="2020-09" db="EMBL/GenBank/DDBJ databases">
        <authorList>
            <person name="Sun Q."/>
            <person name="Ohkuma M."/>
        </authorList>
    </citation>
    <scope>NUCLEOTIDE SEQUENCE</scope>
    <source>
        <strain evidence="1">JCM 4346</strain>
    </source>
</reference>
<evidence type="ECO:0000313" key="1">
    <source>
        <dbReference type="EMBL" id="GGR52957.1"/>
    </source>
</evidence>
<keyword evidence="2" id="KW-1185">Reference proteome</keyword>
<protein>
    <submittedName>
        <fullName evidence="1">Polyketide cyclase</fullName>
    </submittedName>
</protein>
<dbReference type="SUPFAM" id="SSF55961">
    <property type="entry name" value="Bet v1-like"/>
    <property type="match status" value="1"/>
</dbReference>
<organism evidence="1 2">
    <name type="scientific">Streptomyces aurantiogriseus</name>
    <dbReference type="NCBI Taxonomy" id="66870"/>
    <lineage>
        <taxon>Bacteria</taxon>
        <taxon>Bacillati</taxon>
        <taxon>Actinomycetota</taxon>
        <taxon>Actinomycetes</taxon>
        <taxon>Kitasatosporales</taxon>
        <taxon>Streptomycetaceae</taxon>
        <taxon>Streptomyces</taxon>
    </lineage>
</organism>
<proteinExistence type="predicted"/>
<dbReference type="AlphaFoldDB" id="A0A918FLV9"/>